<dbReference type="PROSITE" id="PS50011">
    <property type="entry name" value="PROTEIN_KINASE_DOM"/>
    <property type="match status" value="1"/>
</dbReference>
<protein>
    <recommendedName>
        <fullName evidence="1">Protein kinase domain-containing protein</fullName>
    </recommendedName>
</protein>
<dbReference type="RefSeq" id="WP_017872429.1">
    <property type="nucleotide sequence ID" value="NZ_CP187957.1"/>
</dbReference>
<dbReference type="InterPro" id="IPR000719">
    <property type="entry name" value="Prot_kinase_dom"/>
</dbReference>
<evidence type="ECO:0000259" key="1">
    <source>
        <dbReference type="PROSITE" id="PS50011"/>
    </source>
</evidence>
<organism evidence="2">
    <name type="scientific">Candidatus Caldatribacterium saccharofermentans</name>
    <dbReference type="NCBI Taxonomy" id="1454753"/>
    <lineage>
        <taxon>Bacteria</taxon>
        <taxon>Pseudomonadati</taxon>
        <taxon>Atribacterota</taxon>
        <taxon>Atribacteria</taxon>
        <taxon>Atribacterales</taxon>
        <taxon>Candidatus Caldatribacteriaceae</taxon>
        <taxon>Candidatus Caldatribacterium</taxon>
    </lineage>
</organism>
<dbReference type="GO" id="GO:0005524">
    <property type="term" value="F:ATP binding"/>
    <property type="evidence" value="ECO:0007669"/>
    <property type="project" value="InterPro"/>
</dbReference>
<dbReference type="SMART" id="SM00220">
    <property type="entry name" value="S_TKc"/>
    <property type="match status" value="1"/>
</dbReference>
<reference evidence="2" key="1">
    <citation type="journal article" date="2020" name="mSystems">
        <title>Genome- and Community-Level Interaction Insights into Carbon Utilization and Element Cycling Functions of Hydrothermarchaeota in Hydrothermal Sediment.</title>
        <authorList>
            <person name="Zhou Z."/>
            <person name="Liu Y."/>
            <person name="Xu W."/>
            <person name="Pan J."/>
            <person name="Luo Z.H."/>
            <person name="Li M."/>
        </authorList>
    </citation>
    <scope>NUCLEOTIDE SEQUENCE [LARGE SCALE GENOMIC DNA]</scope>
    <source>
        <strain evidence="2">SpSt-82</strain>
    </source>
</reference>
<dbReference type="InterPro" id="IPR011009">
    <property type="entry name" value="Kinase-like_dom_sf"/>
</dbReference>
<dbReference type="AlphaFoldDB" id="A0A7V4THA0"/>
<evidence type="ECO:0000313" key="2">
    <source>
        <dbReference type="EMBL" id="HGY39761.1"/>
    </source>
</evidence>
<dbReference type="Pfam" id="PF00069">
    <property type="entry name" value="Pkinase"/>
    <property type="match status" value="1"/>
</dbReference>
<feature type="domain" description="Protein kinase" evidence="1">
    <location>
        <begin position="16"/>
        <end position="311"/>
    </location>
</feature>
<dbReference type="GO" id="GO:0004672">
    <property type="term" value="F:protein kinase activity"/>
    <property type="evidence" value="ECO:0007669"/>
    <property type="project" value="InterPro"/>
</dbReference>
<dbReference type="SUPFAM" id="SSF56112">
    <property type="entry name" value="Protein kinase-like (PK-like)"/>
    <property type="match status" value="1"/>
</dbReference>
<dbReference type="EMBL" id="DTIY01000061">
    <property type="protein sequence ID" value="HGY39761.1"/>
    <property type="molecule type" value="Genomic_DNA"/>
</dbReference>
<dbReference type="Gene3D" id="1.10.510.10">
    <property type="entry name" value="Transferase(Phosphotransferase) domain 1"/>
    <property type="match status" value="1"/>
</dbReference>
<name>A0A7V4THA0_9BACT</name>
<comment type="caution">
    <text evidence="2">The sequence shown here is derived from an EMBL/GenBank/DDBJ whole genome shotgun (WGS) entry which is preliminary data.</text>
</comment>
<sequence>MRVTTVSPFPFVPKRLEVEGPVFVGGEGEVYFSRCGNFVVKVYHDRTLPPEKEELLRRVLALGKNLGEEANFLCWPVALVREIDGWRRIGVVTKRIPRPPFRELVDYIFSPREFKRAVEEGANWLNYLQVAHSIARTVAALHGKGCAHADLHFGNFLVDIRKGLAVLIDLDGLVVPGFLPPQVAGMMPFMAPEVVMGRETPNQRTDRHSLAVLVFHTLLFRNPLQPLVCYAEDPEEDERLGWGNMALFSEHPLDFRNRPERLGVPLFRRGVLSYRMLPPHLQELIERSFLEGLRSPEQRPLAREWERALFFAFFELWRCLKCAQYFPYPYWMPLPLRRCPFCGETVRRPHPVVCSVLERKGQGVLVAAKRKIVLGHRFALVAKMLHGQREDEILGEVRWKEGEGYVFSGMGHWQVVFPCGERRKVEPGECVLLRQNLLLVFGDFALRVEEDGL</sequence>
<gene>
    <name evidence="2" type="ORF">ENW11_08155</name>
</gene>
<proteinExistence type="predicted"/>
<accession>A0A7V4THA0</accession>